<dbReference type="SMART" id="SM00137">
    <property type="entry name" value="MAM"/>
    <property type="match status" value="1"/>
</dbReference>
<protein>
    <submittedName>
        <fullName evidence="3">MAM domain-containing protein</fullName>
    </submittedName>
</protein>
<feature type="domain" description="MAM" evidence="1">
    <location>
        <begin position="69"/>
        <end position="241"/>
    </location>
</feature>
<proteinExistence type="predicted"/>
<dbReference type="InterPro" id="IPR013320">
    <property type="entry name" value="ConA-like_dom_sf"/>
</dbReference>
<reference evidence="3" key="1">
    <citation type="submission" date="2019-09" db="UniProtKB">
        <authorList>
            <consortium name="WormBaseParasite"/>
        </authorList>
    </citation>
    <scope>IDENTIFICATION</scope>
</reference>
<dbReference type="AlphaFoldDB" id="A0A8L8JZ81"/>
<dbReference type="Proteomes" id="UP000050761">
    <property type="component" value="Unassembled WGS sequence"/>
</dbReference>
<dbReference type="GO" id="GO:0016020">
    <property type="term" value="C:membrane"/>
    <property type="evidence" value="ECO:0007669"/>
    <property type="project" value="InterPro"/>
</dbReference>
<name>A0A8L8JZ81_HELPZ</name>
<dbReference type="InterPro" id="IPR000998">
    <property type="entry name" value="MAM_dom"/>
</dbReference>
<dbReference type="SUPFAM" id="SSF49899">
    <property type="entry name" value="Concanavalin A-like lectins/glucanases"/>
    <property type="match status" value="1"/>
</dbReference>
<evidence type="ECO:0000259" key="1">
    <source>
        <dbReference type="SMART" id="SM00137"/>
    </source>
</evidence>
<keyword evidence="2" id="KW-1185">Reference proteome</keyword>
<dbReference type="WBParaSite" id="HPBE_0000693601-mRNA-1">
    <property type="protein sequence ID" value="HPBE_0000693601-mRNA-1"/>
    <property type="gene ID" value="HPBE_0000693601"/>
</dbReference>
<accession>A0A8L8JZ81</accession>
<sequence length="396" mass="44597">LTFPSFYITTVKLKSSKRFDLHNRTCAVEFSSNIQMVSKYNKFRAFKFEYIREAIVAFGASSTSPITDASELSCSDFDSACRWRNVDGLFVDELDWFQGTGTIDRLRIQSATGSDLIPDGSYAIVATDAVQAKTAKAVLAADQIPCQIGAGLLSFMYWTSPDVRVRVCMKKTSKAFLDFDFCSDYIEVGDPGPAYVTIPEQPSSSFQIFIIADNFIFDSVDLKGGFAILDNIKYTAEICSDEEQGKDSVIFVIYSSHFPSVPLHIPRKLLRCFLCIEFASHPHFRSLTSSSSWRLSSHAIGNPLTGIRGDASMLPFNEGFYLKLIQLKVSFVSIIYVQAPRVNKDSRRWFREGVRLEKGDYEYIAFEVRNLTANDYIGIDELLLVDTMRQNFCPPD</sequence>
<evidence type="ECO:0000313" key="2">
    <source>
        <dbReference type="Proteomes" id="UP000050761"/>
    </source>
</evidence>
<evidence type="ECO:0000313" key="3">
    <source>
        <dbReference type="WBParaSite" id="HPBE_0000693601-mRNA-1"/>
    </source>
</evidence>
<organism evidence="2 3">
    <name type="scientific">Heligmosomoides polygyrus</name>
    <name type="common">Parasitic roundworm</name>
    <dbReference type="NCBI Taxonomy" id="6339"/>
    <lineage>
        <taxon>Eukaryota</taxon>
        <taxon>Metazoa</taxon>
        <taxon>Ecdysozoa</taxon>
        <taxon>Nematoda</taxon>
        <taxon>Chromadorea</taxon>
        <taxon>Rhabditida</taxon>
        <taxon>Rhabditina</taxon>
        <taxon>Rhabditomorpha</taxon>
        <taxon>Strongyloidea</taxon>
        <taxon>Heligmosomidae</taxon>
        <taxon>Heligmosomoides</taxon>
    </lineage>
</organism>